<keyword evidence="2" id="KW-1185">Reference proteome</keyword>
<gene>
    <name evidence="1" type="ORF">DBR06_SOUSAS27910013</name>
</gene>
<evidence type="ECO:0000313" key="2">
    <source>
        <dbReference type="Proteomes" id="UP000295264"/>
    </source>
</evidence>
<dbReference type="AlphaFoldDB" id="A0A484GR02"/>
<protein>
    <submittedName>
        <fullName evidence="1">Uncharacterized protein</fullName>
    </submittedName>
</protein>
<evidence type="ECO:0000313" key="1">
    <source>
        <dbReference type="EMBL" id="TEA38023.1"/>
    </source>
</evidence>
<name>A0A484GR02_SOUCH</name>
<feature type="non-terminal residue" evidence="1">
    <location>
        <position position="1"/>
    </location>
</feature>
<dbReference type="EMBL" id="QWLN02004850">
    <property type="protein sequence ID" value="TEA38023.1"/>
    <property type="molecule type" value="Genomic_DNA"/>
</dbReference>
<accession>A0A484GR02</accession>
<sequence>ISETYTIISLLLDPVVYSVGYMEAKDTMYRAMDRSIS</sequence>
<organism evidence="1 2">
    <name type="scientific">Sousa chinensis</name>
    <name type="common">Indo-pacific humpbacked dolphin</name>
    <name type="synonym">Steno chinensis</name>
    <dbReference type="NCBI Taxonomy" id="103600"/>
    <lineage>
        <taxon>Eukaryota</taxon>
        <taxon>Metazoa</taxon>
        <taxon>Chordata</taxon>
        <taxon>Craniata</taxon>
        <taxon>Vertebrata</taxon>
        <taxon>Euteleostomi</taxon>
        <taxon>Mammalia</taxon>
        <taxon>Eutheria</taxon>
        <taxon>Laurasiatheria</taxon>
        <taxon>Artiodactyla</taxon>
        <taxon>Whippomorpha</taxon>
        <taxon>Cetacea</taxon>
        <taxon>Odontoceti</taxon>
        <taxon>Delphinidae</taxon>
        <taxon>Sousa</taxon>
    </lineage>
</organism>
<comment type="caution">
    <text evidence="1">The sequence shown here is derived from an EMBL/GenBank/DDBJ whole genome shotgun (WGS) entry which is preliminary data.</text>
</comment>
<proteinExistence type="predicted"/>
<dbReference type="Proteomes" id="UP000295264">
    <property type="component" value="Unassembled WGS sequence"/>
</dbReference>
<reference evidence="1 2" key="1">
    <citation type="journal article" date="2018" name="Genomics">
        <title>Molecular footprints of inshore aquatic adaptation in Indo-Pacific humpback dolphin (Sousa chinensis).</title>
        <authorList>
            <person name="Ming Y."/>
            <person name="Jian J."/>
            <person name="Yu F."/>
            <person name="Yu X."/>
            <person name="Wang J."/>
            <person name="Liu W."/>
        </authorList>
    </citation>
    <scope>NUCLEOTIDE SEQUENCE [LARGE SCALE GENOMIC DNA]</scope>
    <source>
        <strain evidence="1">MY-2018</strain>
        <tissue evidence="1">Skin</tissue>
    </source>
</reference>